<dbReference type="AlphaFoldDB" id="A0A4R2GSI2"/>
<organism evidence="1 2">
    <name type="scientific">Camelimonas lactis</name>
    <dbReference type="NCBI Taxonomy" id="659006"/>
    <lineage>
        <taxon>Bacteria</taxon>
        <taxon>Pseudomonadati</taxon>
        <taxon>Pseudomonadota</taxon>
        <taxon>Alphaproteobacteria</taxon>
        <taxon>Hyphomicrobiales</taxon>
        <taxon>Chelatococcaceae</taxon>
        <taxon>Camelimonas</taxon>
    </lineage>
</organism>
<reference evidence="1 2" key="1">
    <citation type="submission" date="2019-03" db="EMBL/GenBank/DDBJ databases">
        <title>Genomic Encyclopedia of Type Strains, Phase IV (KMG-IV): sequencing the most valuable type-strain genomes for metagenomic binning, comparative biology and taxonomic classification.</title>
        <authorList>
            <person name="Goeker M."/>
        </authorList>
    </citation>
    <scope>NUCLEOTIDE SEQUENCE [LARGE SCALE GENOMIC DNA]</scope>
    <source>
        <strain evidence="1 2">DSM 22958</strain>
    </source>
</reference>
<proteinExistence type="predicted"/>
<evidence type="ECO:0000313" key="1">
    <source>
        <dbReference type="EMBL" id="TCO12428.1"/>
    </source>
</evidence>
<comment type="caution">
    <text evidence="1">The sequence shown here is derived from an EMBL/GenBank/DDBJ whole genome shotgun (WGS) entry which is preliminary data.</text>
</comment>
<dbReference type="OrthoDB" id="7858662at2"/>
<dbReference type="EMBL" id="SLWL01000009">
    <property type="protein sequence ID" value="TCO12428.1"/>
    <property type="molecule type" value="Genomic_DNA"/>
</dbReference>
<protein>
    <submittedName>
        <fullName evidence="1">Uncharacterized protein</fullName>
    </submittedName>
</protein>
<dbReference type="RefSeq" id="WP_132007559.1">
    <property type="nucleotide sequence ID" value="NZ_JBHUNN010000002.1"/>
</dbReference>
<accession>A0A4R2GSI2</accession>
<name>A0A4R2GSI2_9HYPH</name>
<dbReference type="Proteomes" id="UP000294881">
    <property type="component" value="Unassembled WGS sequence"/>
</dbReference>
<sequence>MSFAAMIEEEARLIILRTLADQPDNRLNSSLLRDDLANRWAINKSRDWVHLQIDQLAEMGAVKATRIETVVIAELTTRGLDHVERRAVIPGVKKPSPAAV</sequence>
<dbReference type="SUPFAM" id="SSF46785">
    <property type="entry name" value="Winged helix' DNA-binding domain"/>
    <property type="match status" value="1"/>
</dbReference>
<dbReference type="InterPro" id="IPR036390">
    <property type="entry name" value="WH_DNA-bd_sf"/>
</dbReference>
<evidence type="ECO:0000313" key="2">
    <source>
        <dbReference type="Proteomes" id="UP000294881"/>
    </source>
</evidence>
<keyword evidence="2" id="KW-1185">Reference proteome</keyword>
<gene>
    <name evidence="1" type="ORF">EV666_10975</name>
</gene>